<reference evidence="12" key="1">
    <citation type="journal article" date="2019" name="Int. J. Syst. Evol. Microbiol.">
        <title>The Global Catalogue of Microorganisms (GCM) 10K type strain sequencing project: providing services to taxonomists for standard genome sequencing and annotation.</title>
        <authorList>
            <consortium name="The Broad Institute Genomics Platform"/>
            <consortium name="The Broad Institute Genome Sequencing Center for Infectious Disease"/>
            <person name="Wu L."/>
            <person name="Ma J."/>
        </authorList>
    </citation>
    <scope>NUCLEOTIDE SEQUENCE [LARGE SCALE GENOMIC DNA]</scope>
    <source>
        <strain evidence="12">KCTC 42281</strain>
    </source>
</reference>
<dbReference type="InterPro" id="IPR027417">
    <property type="entry name" value="P-loop_NTPase"/>
</dbReference>
<dbReference type="Gene3D" id="3.40.50.300">
    <property type="entry name" value="P-loop containing nucleotide triphosphate hydrolases"/>
    <property type="match status" value="1"/>
</dbReference>
<dbReference type="InterPro" id="IPR011527">
    <property type="entry name" value="ABC1_TM_dom"/>
</dbReference>
<proteinExistence type="inferred from homology"/>
<dbReference type="PANTHER" id="PTHR24221">
    <property type="entry name" value="ATP-BINDING CASSETTE SUB-FAMILY B"/>
    <property type="match status" value="1"/>
</dbReference>
<evidence type="ECO:0000256" key="3">
    <source>
        <dbReference type="ARBA" id="ARBA00022692"/>
    </source>
</evidence>
<dbReference type="SUPFAM" id="SSF52540">
    <property type="entry name" value="P-loop containing nucleoside triphosphate hydrolases"/>
    <property type="match status" value="1"/>
</dbReference>
<evidence type="ECO:0000256" key="7">
    <source>
        <dbReference type="ARBA" id="ARBA00023136"/>
    </source>
</evidence>
<dbReference type="Pfam" id="PF00664">
    <property type="entry name" value="ABC_membrane"/>
    <property type="match status" value="1"/>
</dbReference>
<gene>
    <name evidence="11" type="ORF">ACFOOL_03835</name>
</gene>
<dbReference type="PROSITE" id="PS00211">
    <property type="entry name" value="ABC_TRANSPORTER_1"/>
    <property type="match status" value="1"/>
</dbReference>
<dbReference type="RefSeq" id="WP_380095012.1">
    <property type="nucleotide sequence ID" value="NZ_JBHRYD010000001.1"/>
</dbReference>
<feature type="transmembrane region" description="Helical" evidence="8">
    <location>
        <begin position="181"/>
        <end position="202"/>
    </location>
</feature>
<dbReference type="Pfam" id="PF00005">
    <property type="entry name" value="ABC_tran"/>
    <property type="match status" value="1"/>
</dbReference>
<keyword evidence="4" id="KW-0547">Nucleotide-binding</keyword>
<protein>
    <submittedName>
        <fullName evidence="11">ABC transporter ATP-binding protein</fullName>
    </submittedName>
</protein>
<feature type="transmembrane region" description="Helical" evidence="8">
    <location>
        <begin position="291"/>
        <end position="309"/>
    </location>
</feature>
<feature type="transmembrane region" description="Helical" evidence="8">
    <location>
        <begin position="266"/>
        <end position="285"/>
    </location>
</feature>
<dbReference type="InterPro" id="IPR017871">
    <property type="entry name" value="ABC_transporter-like_CS"/>
</dbReference>
<dbReference type="PANTHER" id="PTHR24221:SF632">
    <property type="entry name" value="ATP-DEPENDENT LIPID A-CORE FLIPPASE"/>
    <property type="match status" value="1"/>
</dbReference>
<evidence type="ECO:0000256" key="2">
    <source>
        <dbReference type="ARBA" id="ARBA00005417"/>
    </source>
</evidence>
<keyword evidence="3 8" id="KW-0812">Transmembrane</keyword>
<dbReference type="Proteomes" id="UP001595613">
    <property type="component" value="Unassembled WGS sequence"/>
</dbReference>
<evidence type="ECO:0000256" key="4">
    <source>
        <dbReference type="ARBA" id="ARBA00022741"/>
    </source>
</evidence>
<keyword evidence="7 8" id="KW-0472">Membrane</keyword>
<sequence>MLDTFRKLRALLSPREQRQALLLLCMMLVVGVVEMAGVASIFPLIAVLSEPSLVETNSWLKLAYEGLGFADLNSFYIFLSGLVFLVVVGRTAMTALNNYAILRFSSMRSHSLSVRLLRNFLGRPYSWFLDRHSSDLGKTVLAEVGEVVGGALLPMMQLVSQAVVASCIILLVILVDPVVATISVVVLGLAYGGIYMGVRNLISRIGQDRLEANRQRFQIAQEALSGIKEVKVGGLEHAYLRRFEAASYIFERRRSGLQVLADTPRYVLEVIAIGGMLVVIMALLLRNQGNIAAALPALATFAFAGLRLLPVVQGLYRSAVMVRAAGPALDRIQNEFSYATEIPPETVEPLPLESAIELRNVEFTYPNSGRPTLRDISCRIEANSSVAFIGKTGAGKSTIVDLILGLVTPQSGELLVDGVPLDERSVRRWQRSIGYVPQHIFLADETIAANIAFGVPEDQIDMKAVERAAKMAALHEFVTEDLPLGYETTIGERGIRLSGGQRQRIAIARALYVNPDVLVLDEATSALDEDTENLVIKSIKEVFLCKTIIIISHRPSSLQFCDCIYHVNLGNITLHKSKKDRNKI</sequence>
<dbReference type="InterPro" id="IPR003593">
    <property type="entry name" value="AAA+_ATPase"/>
</dbReference>
<evidence type="ECO:0000313" key="12">
    <source>
        <dbReference type="Proteomes" id="UP001595613"/>
    </source>
</evidence>
<dbReference type="PROSITE" id="PS50893">
    <property type="entry name" value="ABC_TRANSPORTER_2"/>
    <property type="match status" value="1"/>
</dbReference>
<dbReference type="InterPro" id="IPR036640">
    <property type="entry name" value="ABC1_TM_sf"/>
</dbReference>
<dbReference type="InterPro" id="IPR039421">
    <property type="entry name" value="Type_1_exporter"/>
</dbReference>
<evidence type="ECO:0000256" key="1">
    <source>
        <dbReference type="ARBA" id="ARBA00004651"/>
    </source>
</evidence>
<feature type="domain" description="ABC transporter" evidence="9">
    <location>
        <begin position="356"/>
        <end position="584"/>
    </location>
</feature>
<keyword evidence="12" id="KW-1185">Reference proteome</keyword>
<comment type="subcellular location">
    <subcellularLocation>
        <location evidence="1">Cell membrane</location>
        <topology evidence="1">Multi-pass membrane protein</topology>
    </subcellularLocation>
</comment>
<evidence type="ECO:0000259" key="9">
    <source>
        <dbReference type="PROSITE" id="PS50893"/>
    </source>
</evidence>
<dbReference type="SMART" id="SM00382">
    <property type="entry name" value="AAA"/>
    <property type="match status" value="1"/>
</dbReference>
<feature type="transmembrane region" description="Helical" evidence="8">
    <location>
        <begin position="75"/>
        <end position="102"/>
    </location>
</feature>
<organism evidence="11 12">
    <name type="scientific">Devosia honganensis</name>
    <dbReference type="NCBI Taxonomy" id="1610527"/>
    <lineage>
        <taxon>Bacteria</taxon>
        <taxon>Pseudomonadati</taxon>
        <taxon>Pseudomonadota</taxon>
        <taxon>Alphaproteobacteria</taxon>
        <taxon>Hyphomicrobiales</taxon>
        <taxon>Devosiaceae</taxon>
        <taxon>Devosia</taxon>
    </lineage>
</organism>
<keyword evidence="5 11" id="KW-0067">ATP-binding</keyword>
<comment type="similarity">
    <text evidence="2">Belongs to the ABC transporter superfamily.</text>
</comment>
<feature type="transmembrane region" description="Helical" evidence="8">
    <location>
        <begin position="21"/>
        <end position="48"/>
    </location>
</feature>
<dbReference type="GO" id="GO:0005524">
    <property type="term" value="F:ATP binding"/>
    <property type="evidence" value="ECO:0007669"/>
    <property type="project" value="UniProtKB-KW"/>
</dbReference>
<evidence type="ECO:0000256" key="5">
    <source>
        <dbReference type="ARBA" id="ARBA00022840"/>
    </source>
</evidence>
<evidence type="ECO:0000256" key="8">
    <source>
        <dbReference type="SAM" id="Phobius"/>
    </source>
</evidence>
<evidence type="ECO:0000259" key="10">
    <source>
        <dbReference type="PROSITE" id="PS50929"/>
    </source>
</evidence>
<evidence type="ECO:0000256" key="6">
    <source>
        <dbReference type="ARBA" id="ARBA00022989"/>
    </source>
</evidence>
<dbReference type="SUPFAM" id="SSF90123">
    <property type="entry name" value="ABC transporter transmembrane region"/>
    <property type="match status" value="1"/>
</dbReference>
<accession>A0ABV7WZV8</accession>
<dbReference type="InterPro" id="IPR003439">
    <property type="entry name" value="ABC_transporter-like_ATP-bd"/>
</dbReference>
<dbReference type="PROSITE" id="PS50929">
    <property type="entry name" value="ABC_TM1F"/>
    <property type="match status" value="1"/>
</dbReference>
<keyword evidence="6 8" id="KW-1133">Transmembrane helix</keyword>
<feature type="transmembrane region" description="Helical" evidence="8">
    <location>
        <begin position="158"/>
        <end position="175"/>
    </location>
</feature>
<dbReference type="Gene3D" id="1.20.1560.10">
    <property type="entry name" value="ABC transporter type 1, transmembrane domain"/>
    <property type="match status" value="1"/>
</dbReference>
<dbReference type="EMBL" id="JBHRYD010000001">
    <property type="protein sequence ID" value="MFC3703884.1"/>
    <property type="molecule type" value="Genomic_DNA"/>
</dbReference>
<feature type="domain" description="ABC transmembrane type-1" evidence="10">
    <location>
        <begin position="21"/>
        <end position="324"/>
    </location>
</feature>
<name>A0ABV7WZV8_9HYPH</name>
<comment type="caution">
    <text evidence="11">The sequence shown here is derived from an EMBL/GenBank/DDBJ whole genome shotgun (WGS) entry which is preliminary data.</text>
</comment>
<evidence type="ECO:0000313" key="11">
    <source>
        <dbReference type="EMBL" id="MFC3703884.1"/>
    </source>
</evidence>